<gene>
    <name evidence="2" type="ORF">CLPU_11c00390</name>
</gene>
<evidence type="ECO:0000313" key="3">
    <source>
        <dbReference type="Proteomes" id="UP000037267"/>
    </source>
</evidence>
<dbReference type="OrthoDB" id="179400at2"/>
<dbReference type="PANTHER" id="PTHR30006:SF2">
    <property type="entry name" value="ABC TRANSPORTER SUBSTRATE-BINDING PROTEIN"/>
    <property type="match status" value="1"/>
</dbReference>
<organism evidence="2 3">
    <name type="scientific">Gottschalkia purinilytica</name>
    <name type="common">Clostridium purinilyticum</name>
    <dbReference type="NCBI Taxonomy" id="1503"/>
    <lineage>
        <taxon>Bacteria</taxon>
        <taxon>Bacillati</taxon>
        <taxon>Bacillota</taxon>
        <taxon>Tissierellia</taxon>
        <taxon>Tissierellales</taxon>
        <taxon>Gottschalkiaceae</taxon>
        <taxon>Gottschalkia</taxon>
    </lineage>
</organism>
<dbReference type="InterPro" id="IPR006059">
    <property type="entry name" value="SBP"/>
</dbReference>
<dbReference type="GO" id="GO:0030976">
    <property type="term" value="F:thiamine pyrophosphate binding"/>
    <property type="evidence" value="ECO:0007669"/>
    <property type="project" value="TreeGrafter"/>
</dbReference>
<dbReference type="Gene3D" id="3.40.190.10">
    <property type="entry name" value="Periplasmic binding protein-like II"/>
    <property type="match status" value="2"/>
</dbReference>
<dbReference type="GO" id="GO:0030975">
    <property type="term" value="F:thiamine binding"/>
    <property type="evidence" value="ECO:0007669"/>
    <property type="project" value="TreeGrafter"/>
</dbReference>
<dbReference type="PANTHER" id="PTHR30006">
    <property type="entry name" value="THIAMINE-BINDING PERIPLASMIC PROTEIN-RELATED"/>
    <property type="match status" value="1"/>
</dbReference>
<dbReference type="STRING" id="1503.CLPU_11c00390"/>
<protein>
    <submittedName>
        <fullName evidence="2">Spermidine/putrescine-binding periplasmic protein</fullName>
    </submittedName>
</protein>
<reference evidence="3" key="1">
    <citation type="submission" date="2015-07" db="EMBL/GenBank/DDBJ databases">
        <title>Draft genome sequence of the purine-degrading Gottschalkia purinilyticum DSM 1384 (formerly Clostridium purinilyticum).</title>
        <authorList>
            <person name="Poehlein A."/>
            <person name="Schiel-Bengelsdorf B."/>
            <person name="Bengelsdorf F.R."/>
            <person name="Daniel R."/>
            <person name="Duerre P."/>
        </authorList>
    </citation>
    <scope>NUCLEOTIDE SEQUENCE [LARGE SCALE GENOMIC DNA]</scope>
    <source>
        <strain evidence="3">DSM 1384</strain>
    </source>
</reference>
<evidence type="ECO:0000256" key="1">
    <source>
        <dbReference type="ARBA" id="ARBA00022729"/>
    </source>
</evidence>
<dbReference type="Pfam" id="PF13416">
    <property type="entry name" value="SBP_bac_8"/>
    <property type="match status" value="1"/>
</dbReference>
<sequence>MKKSIRKVSSIILSVSMLTLGLVGCQTKNSETVGKNEEKTLTISMFGFNEDLYRKNVIEPFEKKHNVKVVFELGSNADRISKLKMGASKADVAVFSAYHSMQGIEEGAFEKINPKNIPNIENLYDIAKAPLGEDYGPAYAVASFGIMYDKDKVQNPITSWGDLWRPDLKDKILLPDITTTGGPYLLMIAAEQAGVDIKKDEDKVFEKLKELSKNTLKFSDKSSDSINMIARGEVEALGAFSFESQATKDAAPNSKWVDPKEGSYAIINTINIVKGTKNKKLAEEYINWLLSEDIQKVQAIDKIDSPVNKNVKLTEEQAEGLVYGKETIEKLNVADWKYINDSLEKWIERWNKEVISIKK</sequence>
<dbReference type="PROSITE" id="PS51257">
    <property type="entry name" value="PROKAR_LIPOPROTEIN"/>
    <property type="match status" value="1"/>
</dbReference>
<dbReference type="RefSeq" id="WP_050355782.1">
    <property type="nucleotide sequence ID" value="NZ_LGSS01000011.1"/>
</dbReference>
<comment type="caution">
    <text evidence="2">The sequence shown here is derived from an EMBL/GenBank/DDBJ whole genome shotgun (WGS) entry which is preliminary data.</text>
</comment>
<proteinExistence type="predicted"/>
<name>A0A0L0W976_GOTPU</name>
<dbReference type="GO" id="GO:0030288">
    <property type="term" value="C:outer membrane-bounded periplasmic space"/>
    <property type="evidence" value="ECO:0007669"/>
    <property type="project" value="TreeGrafter"/>
</dbReference>
<keyword evidence="1" id="KW-0732">Signal</keyword>
<dbReference type="GO" id="GO:0015888">
    <property type="term" value="P:thiamine transport"/>
    <property type="evidence" value="ECO:0007669"/>
    <property type="project" value="TreeGrafter"/>
</dbReference>
<dbReference type="AlphaFoldDB" id="A0A0L0W976"/>
<dbReference type="PATRIC" id="fig|1503.3.peg.199"/>
<accession>A0A0L0W976</accession>
<dbReference type="SUPFAM" id="SSF53850">
    <property type="entry name" value="Periplasmic binding protein-like II"/>
    <property type="match status" value="1"/>
</dbReference>
<keyword evidence="3" id="KW-1185">Reference proteome</keyword>
<dbReference type="EMBL" id="LGSS01000011">
    <property type="protein sequence ID" value="KNF07870.1"/>
    <property type="molecule type" value="Genomic_DNA"/>
</dbReference>
<dbReference type="Proteomes" id="UP000037267">
    <property type="component" value="Unassembled WGS sequence"/>
</dbReference>
<dbReference type="CDD" id="cd13589">
    <property type="entry name" value="PBP2_polyamine_RpCGA009"/>
    <property type="match status" value="1"/>
</dbReference>
<evidence type="ECO:0000313" key="2">
    <source>
        <dbReference type="EMBL" id="KNF07870.1"/>
    </source>
</evidence>